<dbReference type="EMBL" id="SWFS01000413">
    <property type="protein sequence ID" value="KAA8905521.1"/>
    <property type="molecule type" value="Genomic_DNA"/>
</dbReference>
<evidence type="ECO:0000313" key="2">
    <source>
        <dbReference type="EMBL" id="KAA8905521.1"/>
    </source>
</evidence>
<feature type="compositionally biased region" description="Acidic residues" evidence="1">
    <location>
        <begin position="127"/>
        <end position="137"/>
    </location>
</feature>
<evidence type="ECO:0000256" key="1">
    <source>
        <dbReference type="SAM" id="MobiDB-lite"/>
    </source>
</evidence>
<feature type="compositionally biased region" description="Polar residues" evidence="1">
    <location>
        <begin position="139"/>
        <end position="153"/>
    </location>
</feature>
<protein>
    <submittedName>
        <fullName evidence="2">Uncharacterized protein</fullName>
    </submittedName>
</protein>
<proteinExistence type="predicted"/>
<comment type="caution">
    <text evidence="2">The sequence shown here is derived from an EMBL/GenBank/DDBJ whole genome shotgun (WGS) entry which is preliminary data.</text>
</comment>
<feature type="region of interest" description="Disordered" evidence="1">
    <location>
        <begin position="296"/>
        <end position="321"/>
    </location>
</feature>
<gene>
    <name evidence="2" type="ORF">TRICI_005268</name>
</gene>
<feature type="region of interest" description="Disordered" evidence="1">
    <location>
        <begin position="86"/>
        <end position="242"/>
    </location>
</feature>
<feature type="compositionally biased region" description="Basic and acidic residues" evidence="1">
    <location>
        <begin position="162"/>
        <end position="172"/>
    </location>
</feature>
<feature type="compositionally biased region" description="Acidic residues" evidence="1">
    <location>
        <begin position="106"/>
        <end position="120"/>
    </location>
</feature>
<keyword evidence="3" id="KW-1185">Reference proteome</keyword>
<sequence length="357" mass="41949">MALSQSNNVRNRFTDEELRFIDDWMDEQNRYEKFHSRGGKTQIARDLSLVLVEKFGLTRSTQTIKNKISHRRQAFHEDLESKLKVDQNFMNFPSNRVEGGERPLSENEEEGRDQEQEGQEEEHNQGAEDEVGQDENDSVGLTRSDGSGPSYSDNEAEGFGNENERESHRAENHGPSQQRQARSHGARTASSRRSKGTKASVSDHLYDYIPVRKRNNSECTQRSESKQKREKGPEVADFEDKFSESMKATAEIEAVVNREESEWAKQVKNRELQLAKDKRLYERNFRNRELELKEQQNNREEKRMDMEREKHRAQMKWDESTREFRRQIQEHVLSLLDDEHNGDENSDRLKILLDFLK</sequence>
<reference evidence="2" key="1">
    <citation type="journal article" date="2019" name="G3 (Bethesda)">
        <title>Genome Assemblies of Two Rare Opportunistic Yeast Pathogens: Diutina rugosa (syn. Candida rugosa) and Trichomonascus ciferrii (syn. Candida ciferrii).</title>
        <authorList>
            <person name="Mixao V."/>
            <person name="Saus E."/>
            <person name="Hansen A.P."/>
            <person name="Lass-Florl C."/>
            <person name="Gabaldon T."/>
        </authorList>
    </citation>
    <scope>NUCLEOTIDE SEQUENCE</scope>
    <source>
        <strain evidence="2">CBS 4856</strain>
    </source>
</reference>
<organism evidence="2 3">
    <name type="scientific">Trichomonascus ciferrii</name>
    <dbReference type="NCBI Taxonomy" id="44093"/>
    <lineage>
        <taxon>Eukaryota</taxon>
        <taxon>Fungi</taxon>
        <taxon>Dikarya</taxon>
        <taxon>Ascomycota</taxon>
        <taxon>Saccharomycotina</taxon>
        <taxon>Dipodascomycetes</taxon>
        <taxon>Dipodascales</taxon>
        <taxon>Trichomonascaceae</taxon>
        <taxon>Trichomonascus</taxon>
        <taxon>Trichomonascus ciferrii complex</taxon>
    </lineage>
</organism>
<accession>A0A642UU45</accession>
<feature type="compositionally biased region" description="Basic residues" evidence="1">
    <location>
        <begin position="181"/>
        <end position="196"/>
    </location>
</feature>
<dbReference type="AlphaFoldDB" id="A0A642UU45"/>
<feature type="compositionally biased region" description="Basic and acidic residues" evidence="1">
    <location>
        <begin position="221"/>
        <end position="242"/>
    </location>
</feature>
<evidence type="ECO:0000313" key="3">
    <source>
        <dbReference type="Proteomes" id="UP000761534"/>
    </source>
</evidence>
<dbReference type="VEuPathDB" id="FungiDB:TRICI_005268"/>
<name>A0A642UU45_9ASCO</name>
<dbReference type="Proteomes" id="UP000761534">
    <property type="component" value="Unassembled WGS sequence"/>
</dbReference>